<evidence type="ECO:0000313" key="2">
    <source>
        <dbReference type="EMBL" id="CAB0036895.1"/>
    </source>
</evidence>
<reference evidence="2 3" key="1">
    <citation type="submission" date="2020-02" db="EMBL/GenBank/DDBJ databases">
        <authorList>
            <person name="Ferguson B K."/>
        </authorList>
    </citation>
    <scope>NUCLEOTIDE SEQUENCE [LARGE SCALE GENOMIC DNA]</scope>
</reference>
<feature type="region of interest" description="Disordered" evidence="1">
    <location>
        <begin position="278"/>
        <end position="301"/>
    </location>
</feature>
<organism evidence="2 3">
    <name type="scientific">Trichogramma brassicae</name>
    <dbReference type="NCBI Taxonomy" id="86971"/>
    <lineage>
        <taxon>Eukaryota</taxon>
        <taxon>Metazoa</taxon>
        <taxon>Ecdysozoa</taxon>
        <taxon>Arthropoda</taxon>
        <taxon>Hexapoda</taxon>
        <taxon>Insecta</taxon>
        <taxon>Pterygota</taxon>
        <taxon>Neoptera</taxon>
        <taxon>Endopterygota</taxon>
        <taxon>Hymenoptera</taxon>
        <taxon>Apocrita</taxon>
        <taxon>Proctotrupomorpha</taxon>
        <taxon>Chalcidoidea</taxon>
        <taxon>Trichogrammatidae</taxon>
        <taxon>Trichogramma</taxon>
    </lineage>
</organism>
<dbReference type="EMBL" id="CADCXV010000833">
    <property type="protein sequence ID" value="CAB0036895.1"/>
    <property type="molecule type" value="Genomic_DNA"/>
</dbReference>
<gene>
    <name evidence="2" type="ORF">TBRA_LOCUS8740</name>
</gene>
<dbReference type="PANTHER" id="PTHR46670">
    <property type="entry name" value="ENDO/EXONUCLEASE/PHOSPHATASE DOMAIN-CONTAINING PROTEIN"/>
    <property type="match status" value="1"/>
</dbReference>
<name>A0A6H5IJI7_9HYME</name>
<evidence type="ECO:0000256" key="1">
    <source>
        <dbReference type="SAM" id="MobiDB-lite"/>
    </source>
</evidence>
<dbReference type="SUPFAM" id="SSF56219">
    <property type="entry name" value="DNase I-like"/>
    <property type="match status" value="1"/>
</dbReference>
<dbReference type="InterPro" id="IPR036691">
    <property type="entry name" value="Endo/exonu/phosph_ase_sf"/>
</dbReference>
<keyword evidence="3" id="KW-1185">Reference proteome</keyword>
<dbReference type="AlphaFoldDB" id="A0A6H5IJI7"/>
<proteinExistence type="predicted"/>
<dbReference type="Gene3D" id="3.60.10.10">
    <property type="entry name" value="Endonuclease/exonuclease/phosphatase"/>
    <property type="match status" value="1"/>
</dbReference>
<dbReference type="PANTHER" id="PTHR46670:SF3">
    <property type="entry name" value="ENDONUCLEASE_EXONUCLEASE_PHOSPHATASE DOMAIN-CONTAINING PROTEIN"/>
    <property type="match status" value="1"/>
</dbReference>
<dbReference type="Proteomes" id="UP000479190">
    <property type="component" value="Unassembled WGS sequence"/>
</dbReference>
<sequence length="739" mass="85070">MPREFGRASPRGITESQHVLCANPDLVTRLMTTRKLLRTAWLTTAWRRSAGGYGECKDGRLGTRTRATQKRLSRFGRLTTQRQRYSHSTRHQNYALDVLLRQIHSTHTTLRRTIRNTLLSYFTHDRPRLLLLQMTAKHLRHLRHDPAMPCRCLLLLLWERLCPSRWRSDRATPRLIIPRRRWMADRPRVSLVASPSRDHKQTIQRLSLDQDDIGTTNDEVVSFIDLPPNTLSKLPEKGILKKHVGYGGGSPPTSLPACHRWPAACLIQGDIRPCWHTSTGPPRGRANAALRPPPGGRKGRRTLGNAKQVAEAWDQSTKARWTHRLIPNIRVWIERRHGELNYHLTQLLTGHGFFKHHSRRYDHNHSAQCPVCPSSIENAEHVFYHCPRFNEERERLQALLHEAPCRPKKIIFVKKRGFWLQKILEYFSAAAESVCQHVLVVVLYRQPDGPAGLALTLFFSVLDNYRHSFKNIIIMGNFNVDMNRCDNFSRHLSTLIHERGLYLVPSPNTHFTYRPSSTLIDLTIIDESSKLLRYSIDDVPIAGGHCVTVLGYRLPSRPVNYREVTYRDFRNCDVAVLRDLVSADMADLFSSERKLDITALVSAFNECVVRCFDRCAPFVTRPFRRPPAPWFTPELQRSCRERDSLYRLERRLGSSRMLQEYKIRRRAIKALIFEARRAYLAVAVEAAPDQASVWSLLRYEGVLPSSRGVVCDRFSPDVLNQHYAAVAGAHPPCSLAKYC</sequence>
<evidence type="ECO:0000313" key="3">
    <source>
        <dbReference type="Proteomes" id="UP000479190"/>
    </source>
</evidence>
<accession>A0A6H5IJI7</accession>
<evidence type="ECO:0008006" key="4">
    <source>
        <dbReference type="Google" id="ProtNLM"/>
    </source>
</evidence>
<protein>
    <recommendedName>
        <fullName evidence="4">Endonuclease/exonuclease/phosphatase domain-containing protein</fullName>
    </recommendedName>
</protein>
<dbReference type="OrthoDB" id="7480128at2759"/>